<dbReference type="EMBL" id="AOME01000054">
    <property type="protein sequence ID" value="EMA52624.1"/>
    <property type="molecule type" value="Genomic_DNA"/>
</dbReference>
<comment type="caution">
    <text evidence="2">The sequence shown here is derived from an EMBL/GenBank/DDBJ whole genome shotgun (WGS) entry which is preliminary data.</text>
</comment>
<protein>
    <submittedName>
        <fullName evidence="2">Deoxycytidine triphosphate deaminase</fullName>
    </submittedName>
</protein>
<accession>M0N680</accession>
<dbReference type="STRING" id="1227456.C450_11013"/>
<feature type="region of interest" description="Disordered" evidence="1">
    <location>
        <begin position="44"/>
        <end position="64"/>
    </location>
</feature>
<dbReference type="Proteomes" id="UP000011625">
    <property type="component" value="Unassembled WGS sequence"/>
</dbReference>
<gene>
    <name evidence="2" type="ORF">C450_11013</name>
</gene>
<dbReference type="RefSeq" id="WP_005043357.1">
    <property type="nucleotide sequence ID" value="NZ_AOME01000054.1"/>
</dbReference>
<keyword evidence="3" id="KW-1185">Reference proteome</keyword>
<name>M0N680_9EURY</name>
<evidence type="ECO:0000313" key="2">
    <source>
        <dbReference type="EMBL" id="EMA52624.1"/>
    </source>
</evidence>
<evidence type="ECO:0000256" key="1">
    <source>
        <dbReference type="SAM" id="MobiDB-lite"/>
    </source>
</evidence>
<proteinExistence type="predicted"/>
<reference evidence="2 3" key="1">
    <citation type="journal article" date="2014" name="PLoS Genet.">
        <title>Phylogenetically driven sequencing of extremely halophilic archaea reveals strategies for static and dynamic osmo-response.</title>
        <authorList>
            <person name="Becker E.A."/>
            <person name="Seitzer P.M."/>
            <person name="Tritt A."/>
            <person name="Larsen D."/>
            <person name="Krusor M."/>
            <person name="Yao A.I."/>
            <person name="Wu D."/>
            <person name="Madern D."/>
            <person name="Eisen J.A."/>
            <person name="Darling A.E."/>
            <person name="Facciotti M.T."/>
        </authorList>
    </citation>
    <scope>NUCLEOTIDE SEQUENCE [LARGE SCALE GENOMIC DNA]</scope>
    <source>
        <strain evidence="2 3">DSM 8989</strain>
    </source>
</reference>
<dbReference type="AlphaFoldDB" id="M0N680"/>
<organism evidence="2 3">
    <name type="scientific">Halococcus salifodinae DSM 8989</name>
    <dbReference type="NCBI Taxonomy" id="1227456"/>
    <lineage>
        <taxon>Archaea</taxon>
        <taxon>Methanobacteriati</taxon>
        <taxon>Methanobacteriota</taxon>
        <taxon>Stenosarchaea group</taxon>
        <taxon>Halobacteria</taxon>
        <taxon>Halobacteriales</taxon>
        <taxon>Halococcaceae</taxon>
        <taxon>Halococcus</taxon>
    </lineage>
</organism>
<dbReference type="PATRIC" id="fig|1227456.3.peg.2233"/>
<evidence type="ECO:0000313" key="3">
    <source>
        <dbReference type="Proteomes" id="UP000011625"/>
    </source>
</evidence>
<sequence>MTGAELTEYVEGIVHEDTQVGEHGLDLTVAGIQVVEKPGRVDFGGGELEAATTTPHETTQRNPDDDYEWWELDAGQYLVRFNEWVDANEPLVCQTREAVRDRGAFHPTLFVRELERAPLSVPTGGIRLKENARVSTLFCFPRS</sequence>
<dbReference type="OrthoDB" id="192116at2157"/>